<gene>
    <name evidence="6" type="ORF">ACFFGX_10590</name>
</gene>
<comment type="similarity">
    <text evidence="3">Belongs to the D-isomer specific 2-hydroxyacid dehydrogenase family.</text>
</comment>
<dbReference type="EC" id="1.1.1.-" evidence="6"/>
<dbReference type="PANTHER" id="PTHR10996">
    <property type="entry name" value="2-HYDROXYACID DEHYDROGENASE-RELATED"/>
    <property type="match status" value="1"/>
</dbReference>
<dbReference type="SUPFAM" id="SSF51735">
    <property type="entry name" value="NAD(P)-binding Rossmann-fold domains"/>
    <property type="match status" value="1"/>
</dbReference>
<dbReference type="PROSITE" id="PS00065">
    <property type="entry name" value="D_2_HYDROXYACID_DH_1"/>
    <property type="match status" value="1"/>
</dbReference>
<dbReference type="Gene3D" id="3.40.50.720">
    <property type="entry name" value="NAD(P)-binding Rossmann-like Domain"/>
    <property type="match status" value="2"/>
</dbReference>
<dbReference type="EMBL" id="JBHLSS010000063">
    <property type="protein sequence ID" value="MFC0709991.1"/>
    <property type="molecule type" value="Genomic_DNA"/>
</dbReference>
<dbReference type="CDD" id="cd05301">
    <property type="entry name" value="GDH"/>
    <property type="match status" value="1"/>
</dbReference>
<dbReference type="RefSeq" id="WP_376945528.1">
    <property type="nucleotide sequence ID" value="NZ_CP171449.1"/>
</dbReference>
<evidence type="ECO:0000259" key="4">
    <source>
        <dbReference type="Pfam" id="PF00389"/>
    </source>
</evidence>
<proteinExistence type="inferred from homology"/>
<evidence type="ECO:0000259" key="5">
    <source>
        <dbReference type="Pfam" id="PF02826"/>
    </source>
</evidence>
<dbReference type="InterPro" id="IPR006140">
    <property type="entry name" value="D-isomer_DH_NAD-bd"/>
</dbReference>
<organism evidence="6 7">
    <name type="scientific">Azorhizophilus paspali</name>
    <name type="common">Azotobacter paspali</name>
    <dbReference type="NCBI Taxonomy" id="69963"/>
    <lineage>
        <taxon>Bacteria</taxon>
        <taxon>Pseudomonadati</taxon>
        <taxon>Pseudomonadota</taxon>
        <taxon>Gammaproteobacteria</taxon>
        <taxon>Pseudomonadales</taxon>
        <taxon>Pseudomonadaceae</taxon>
        <taxon>Azorhizophilus</taxon>
    </lineage>
</organism>
<accession>A0ABV6SLM9</accession>
<dbReference type="Proteomes" id="UP001589891">
    <property type="component" value="Unassembled WGS sequence"/>
</dbReference>
<dbReference type="InterPro" id="IPR050223">
    <property type="entry name" value="D-isomer_2-hydroxyacid_DH"/>
</dbReference>
<dbReference type="InterPro" id="IPR029752">
    <property type="entry name" value="D-isomer_DH_CS1"/>
</dbReference>
<dbReference type="Pfam" id="PF02826">
    <property type="entry name" value="2-Hacid_dh_C"/>
    <property type="match status" value="1"/>
</dbReference>
<dbReference type="InterPro" id="IPR006139">
    <property type="entry name" value="D-isomer_2_OHA_DH_cat_dom"/>
</dbReference>
<comment type="caution">
    <text evidence="6">The sequence shown here is derived from an EMBL/GenBank/DDBJ whole genome shotgun (WGS) entry which is preliminary data.</text>
</comment>
<evidence type="ECO:0000256" key="3">
    <source>
        <dbReference type="RuleBase" id="RU003719"/>
    </source>
</evidence>
<dbReference type="Pfam" id="PF00389">
    <property type="entry name" value="2-Hacid_dh"/>
    <property type="match status" value="1"/>
</dbReference>
<sequence length="329" mass="35421">MKNIVLYKKLSTELMTRLRQQAQVTCIDDLSADGLARLRDALPGAHGLLGASLRLDAELLDLAPQLEVVSSVSVGIDNYDQDYLTRRGILLTNTPDVLTETTADTGFALILATARRVVELASWVRAGQWRKSIGPAHFGSDVHGKTLGIVGMGRIGEALARRGHFGFGMPILYHSSSPKPEVEQRYGAGYRSLEALLEESDFVCLTLPLTAATTGLIGTRELARMRSEAILINISRGKVVNETALLEALQAGRLRGAGLDVFEREPLPADSPFLRLDNVVATPHIGSATHETREAMARCAVDNLLAALAGQRPANLVNPAALEVVRTTG</sequence>
<name>A0ABV6SLM9_AZOPA</name>
<dbReference type="GO" id="GO:0016491">
    <property type="term" value="F:oxidoreductase activity"/>
    <property type="evidence" value="ECO:0007669"/>
    <property type="project" value="UniProtKB-KW"/>
</dbReference>
<evidence type="ECO:0000256" key="2">
    <source>
        <dbReference type="ARBA" id="ARBA00023027"/>
    </source>
</evidence>
<dbReference type="PANTHER" id="PTHR10996:SF283">
    <property type="entry name" value="GLYOXYLATE_HYDROXYPYRUVATE REDUCTASE B"/>
    <property type="match status" value="1"/>
</dbReference>
<keyword evidence="2" id="KW-0520">NAD</keyword>
<keyword evidence="7" id="KW-1185">Reference proteome</keyword>
<evidence type="ECO:0000313" key="6">
    <source>
        <dbReference type="EMBL" id="MFC0709991.1"/>
    </source>
</evidence>
<protein>
    <submittedName>
        <fullName evidence="6">2-hydroxyacid dehydrogenase</fullName>
        <ecNumber evidence="6">1.1.1.-</ecNumber>
    </submittedName>
</protein>
<feature type="domain" description="D-isomer specific 2-hydroxyacid dehydrogenase NAD-binding" evidence="5">
    <location>
        <begin position="107"/>
        <end position="286"/>
    </location>
</feature>
<evidence type="ECO:0000256" key="1">
    <source>
        <dbReference type="ARBA" id="ARBA00023002"/>
    </source>
</evidence>
<reference evidence="6 7" key="1">
    <citation type="submission" date="2024-09" db="EMBL/GenBank/DDBJ databases">
        <authorList>
            <person name="Sun Q."/>
            <person name="Mori K."/>
        </authorList>
    </citation>
    <scope>NUCLEOTIDE SEQUENCE [LARGE SCALE GENOMIC DNA]</scope>
    <source>
        <strain evidence="6 7">NCAIM B.01794</strain>
    </source>
</reference>
<dbReference type="SUPFAM" id="SSF52283">
    <property type="entry name" value="Formate/glycerate dehydrogenase catalytic domain-like"/>
    <property type="match status" value="1"/>
</dbReference>
<feature type="domain" description="D-isomer specific 2-hydroxyacid dehydrogenase catalytic" evidence="4">
    <location>
        <begin position="4"/>
        <end position="318"/>
    </location>
</feature>
<dbReference type="InterPro" id="IPR036291">
    <property type="entry name" value="NAD(P)-bd_dom_sf"/>
</dbReference>
<keyword evidence="1 3" id="KW-0560">Oxidoreductase</keyword>
<evidence type="ECO:0000313" key="7">
    <source>
        <dbReference type="Proteomes" id="UP001589891"/>
    </source>
</evidence>